<dbReference type="OrthoDB" id="2020502at2759"/>
<dbReference type="HAMAP" id="MF_00122">
    <property type="entry name" value="GatC"/>
    <property type="match status" value="1"/>
</dbReference>
<dbReference type="GO" id="GO:0005739">
    <property type="term" value="C:mitochondrion"/>
    <property type="evidence" value="ECO:0007669"/>
    <property type="project" value="UniProtKB-SubCell"/>
</dbReference>
<dbReference type="PANTHER" id="PTHR15004">
    <property type="entry name" value="GLUTAMYL-TRNA(GLN) AMIDOTRANSFERASE SUBUNIT C, MITOCHONDRIAL"/>
    <property type="match status" value="1"/>
</dbReference>
<reference evidence="2" key="1">
    <citation type="submission" date="2019-09" db="EMBL/GenBank/DDBJ databases">
        <title>Draft genome information of white flower Hibiscus syriacus.</title>
        <authorList>
            <person name="Kim Y.-M."/>
        </authorList>
    </citation>
    <scope>NUCLEOTIDE SEQUENCE [LARGE SCALE GENOMIC DNA]</scope>
    <source>
        <strain evidence="2">YM2019G1</strain>
    </source>
</reference>
<dbReference type="InterPro" id="IPR036113">
    <property type="entry name" value="Asp/Glu-ADT_sf_sub_c"/>
</dbReference>
<dbReference type="GO" id="GO:0070681">
    <property type="term" value="P:glutaminyl-tRNAGln biosynthesis via transamidation"/>
    <property type="evidence" value="ECO:0007669"/>
    <property type="project" value="UniProtKB-UniRule"/>
</dbReference>
<accession>A0A6A2X2I3</accession>
<evidence type="ECO:0000313" key="3">
    <source>
        <dbReference type="Proteomes" id="UP000436088"/>
    </source>
</evidence>
<dbReference type="InterPro" id="IPR003837">
    <property type="entry name" value="GatC"/>
</dbReference>
<dbReference type="GO" id="GO:0016740">
    <property type="term" value="F:transferase activity"/>
    <property type="evidence" value="ECO:0007669"/>
    <property type="project" value="UniProtKB-KW"/>
</dbReference>
<evidence type="ECO:0000256" key="1">
    <source>
        <dbReference type="HAMAP-Rule" id="MF_03149"/>
    </source>
</evidence>
<dbReference type="Proteomes" id="UP000436088">
    <property type="component" value="Unassembled WGS sequence"/>
</dbReference>
<keyword evidence="1" id="KW-0436">Ligase</keyword>
<dbReference type="SUPFAM" id="SSF141000">
    <property type="entry name" value="Glu-tRNAGln amidotransferase C subunit"/>
    <property type="match status" value="1"/>
</dbReference>
<dbReference type="EC" id="6.3.5.-" evidence="1"/>
<name>A0A6A2X2I3_HIBSY</name>
<dbReference type="GO" id="GO:0009507">
    <property type="term" value="C:chloroplast"/>
    <property type="evidence" value="ECO:0007669"/>
    <property type="project" value="UniProtKB-SubCell"/>
</dbReference>
<dbReference type="EMBL" id="VEPZ02001536">
    <property type="protein sequence ID" value="KAE8669083.1"/>
    <property type="molecule type" value="Genomic_DNA"/>
</dbReference>
<keyword evidence="1" id="KW-0150">Chloroplast</keyword>
<dbReference type="Pfam" id="PF02686">
    <property type="entry name" value="GatC"/>
    <property type="match status" value="1"/>
</dbReference>
<comment type="subcellular location">
    <subcellularLocation>
        <location evidence="1">Mitochondrion</location>
    </subcellularLocation>
    <subcellularLocation>
        <location evidence="1">Plastid</location>
        <location evidence="1">Chloroplast</location>
    </subcellularLocation>
</comment>
<keyword evidence="1" id="KW-0934">Plastid</keyword>
<dbReference type="GO" id="GO:0050567">
    <property type="term" value="F:glutaminyl-tRNA synthase (glutamine-hydrolyzing) activity"/>
    <property type="evidence" value="ECO:0007669"/>
    <property type="project" value="UniProtKB-UniRule"/>
</dbReference>
<dbReference type="PANTHER" id="PTHR15004:SF0">
    <property type="entry name" value="GLUTAMYL-TRNA(GLN) AMIDOTRANSFERASE SUBUNIT C, MITOCHONDRIAL"/>
    <property type="match status" value="1"/>
</dbReference>
<proteinExistence type="inferred from homology"/>
<keyword evidence="1" id="KW-0067">ATP-binding</keyword>
<evidence type="ECO:0000313" key="2">
    <source>
        <dbReference type="EMBL" id="KAE8669083.1"/>
    </source>
</evidence>
<comment type="catalytic activity">
    <reaction evidence="1">
        <text>L-glutamyl-tRNA(Gln) + L-glutamine + ATP + H2O = L-glutaminyl-tRNA(Gln) + L-glutamate + ADP + phosphate + H(+)</text>
        <dbReference type="Rhea" id="RHEA:17521"/>
        <dbReference type="Rhea" id="RHEA-COMP:9681"/>
        <dbReference type="Rhea" id="RHEA-COMP:9684"/>
        <dbReference type="ChEBI" id="CHEBI:15377"/>
        <dbReference type="ChEBI" id="CHEBI:15378"/>
        <dbReference type="ChEBI" id="CHEBI:29985"/>
        <dbReference type="ChEBI" id="CHEBI:30616"/>
        <dbReference type="ChEBI" id="CHEBI:43474"/>
        <dbReference type="ChEBI" id="CHEBI:58359"/>
        <dbReference type="ChEBI" id="CHEBI:78520"/>
        <dbReference type="ChEBI" id="CHEBI:78521"/>
        <dbReference type="ChEBI" id="CHEBI:456216"/>
    </reaction>
</comment>
<dbReference type="NCBIfam" id="TIGR00135">
    <property type="entry name" value="gatC"/>
    <property type="match status" value="1"/>
</dbReference>
<keyword evidence="1" id="KW-0648">Protein biosynthesis</keyword>
<dbReference type="GO" id="GO:0030956">
    <property type="term" value="C:glutamyl-tRNA(Gln) amidotransferase complex"/>
    <property type="evidence" value="ECO:0007669"/>
    <property type="project" value="UniProtKB-UniRule"/>
</dbReference>
<comment type="subunit">
    <text evidence="1">Subunit of the heterotrimeric GatCAB amidotransferase (AdT) complex, composed of A, B and C subunits.</text>
</comment>
<organism evidence="2 3">
    <name type="scientific">Hibiscus syriacus</name>
    <name type="common">Rose of Sharon</name>
    <dbReference type="NCBI Taxonomy" id="106335"/>
    <lineage>
        <taxon>Eukaryota</taxon>
        <taxon>Viridiplantae</taxon>
        <taxon>Streptophyta</taxon>
        <taxon>Embryophyta</taxon>
        <taxon>Tracheophyta</taxon>
        <taxon>Spermatophyta</taxon>
        <taxon>Magnoliopsida</taxon>
        <taxon>eudicotyledons</taxon>
        <taxon>Gunneridae</taxon>
        <taxon>Pentapetalae</taxon>
        <taxon>rosids</taxon>
        <taxon>malvids</taxon>
        <taxon>Malvales</taxon>
        <taxon>Malvaceae</taxon>
        <taxon>Malvoideae</taxon>
        <taxon>Hibiscus</taxon>
    </lineage>
</organism>
<keyword evidence="3" id="KW-1185">Reference proteome</keyword>
<gene>
    <name evidence="1" type="primary">GATC</name>
    <name evidence="2" type="ORF">F3Y22_tig00112259pilonHSYRG00047</name>
</gene>
<keyword evidence="1" id="KW-0496">Mitochondrion</keyword>
<dbReference type="AlphaFoldDB" id="A0A6A2X2I3"/>
<dbReference type="Gene3D" id="1.10.20.60">
    <property type="entry name" value="Glu-tRNAGln amidotransferase C subunit, N-terminal domain"/>
    <property type="match status" value="1"/>
</dbReference>
<comment type="similarity">
    <text evidence="1">Belongs to the GatC family.</text>
</comment>
<dbReference type="GO" id="GO:0006450">
    <property type="term" value="P:regulation of translational fidelity"/>
    <property type="evidence" value="ECO:0007669"/>
    <property type="project" value="InterPro"/>
</dbReference>
<comment type="function">
    <text evidence="1">Allows the formation of correctly charged Gln-tRNA(Gln) through the transamidation of misacylated Glu-tRNA(Gln) in chloroplasts and mitochondria. The reaction takes place in the presence of glutamine and ATP through an activated gamma-phospho-Glu-tRNA(Gln).</text>
</comment>
<comment type="caution">
    <text evidence="2">The sequence shown here is derived from an EMBL/GenBank/DDBJ whole genome shotgun (WGS) entry which is preliminary data.</text>
</comment>
<keyword evidence="1" id="KW-0547">Nucleotide-binding</keyword>
<dbReference type="GO" id="GO:0032543">
    <property type="term" value="P:mitochondrial translation"/>
    <property type="evidence" value="ECO:0007669"/>
    <property type="project" value="UniProtKB-UniRule"/>
</dbReference>
<sequence length="161" mass="18227">MGYLKQFSIQQPFSIAMGSSRALLMLSNFKFKPSFPFASSSFLKPFSPIINNNLRTRSFSMKTRSSLQPPDLPRLAETARISLSPNEVEEFAPKIRQVIDWFGQLQAVDLDNVEPALRADTEGDNLREDVPETFDNKEALIASVPSYEKPYIKVPKVLNKE</sequence>
<dbReference type="GO" id="GO:0005524">
    <property type="term" value="F:ATP binding"/>
    <property type="evidence" value="ECO:0007669"/>
    <property type="project" value="UniProtKB-KW"/>
</dbReference>
<protein>
    <recommendedName>
        <fullName evidence="1">Glutamyl-tRNA(Gln) amidotransferase subunit C, chloroplastic/mitochondrial</fullName>
        <shortName evidence="1">Glu-AdT subunit C</shortName>
        <ecNumber evidence="1">6.3.5.-</ecNumber>
    </recommendedName>
</protein>